<keyword evidence="2" id="KW-0732">Signal</keyword>
<comment type="caution">
    <text evidence="4">The sequence shown here is derived from an EMBL/GenBank/DDBJ whole genome shotgun (WGS) entry which is preliminary data.</text>
</comment>
<dbReference type="Proteomes" id="UP000472320">
    <property type="component" value="Unassembled WGS sequence"/>
</dbReference>
<reference evidence="4 5" key="1">
    <citation type="submission" date="2019-11" db="EMBL/GenBank/DDBJ databases">
        <title>Type strains purchased from KCTC, JCM and DSMZ.</title>
        <authorList>
            <person name="Lu H."/>
        </authorList>
    </citation>
    <scope>NUCLEOTIDE SEQUENCE [LARGE SCALE GENOMIC DNA]</scope>
    <source>
        <strain evidence="4 5">JCM 31587</strain>
    </source>
</reference>
<dbReference type="RefSeq" id="WP_155453748.1">
    <property type="nucleotide sequence ID" value="NZ_WNKX01000006.1"/>
</dbReference>
<dbReference type="PANTHER" id="PTHR30203">
    <property type="entry name" value="OUTER MEMBRANE CATION EFFLUX PROTEIN"/>
    <property type="match status" value="1"/>
</dbReference>
<protein>
    <submittedName>
        <fullName evidence="4">Efflux transporter outer membrane subunit</fullName>
    </submittedName>
</protein>
<evidence type="ECO:0000313" key="4">
    <source>
        <dbReference type="EMBL" id="MTW10800.1"/>
    </source>
</evidence>
<feature type="signal peptide" evidence="2">
    <location>
        <begin position="1"/>
        <end position="19"/>
    </location>
</feature>
<dbReference type="NCBIfam" id="TIGR01845">
    <property type="entry name" value="outer_NodT"/>
    <property type="match status" value="1"/>
</dbReference>
<dbReference type="Gene3D" id="2.20.200.10">
    <property type="entry name" value="Outer membrane efflux proteins (OEP)"/>
    <property type="match status" value="1"/>
</dbReference>
<feature type="chain" id="PRO_5027148986" evidence="2">
    <location>
        <begin position="20"/>
        <end position="474"/>
    </location>
</feature>
<dbReference type="GO" id="GO:0005886">
    <property type="term" value="C:plasma membrane"/>
    <property type="evidence" value="ECO:0007669"/>
    <property type="project" value="UniProtKB-SubCell"/>
</dbReference>
<evidence type="ECO:0000256" key="2">
    <source>
        <dbReference type="RuleBase" id="RU362097"/>
    </source>
</evidence>
<keyword evidence="3" id="KW-0175">Coiled coil</keyword>
<dbReference type="OrthoDB" id="9770517at2"/>
<keyword evidence="2" id="KW-0564">Palmitate</keyword>
<accession>A0A6L6QFB5</accession>
<organism evidence="4 5">
    <name type="scientific">Massilia eburnea</name>
    <dbReference type="NCBI Taxonomy" id="1776165"/>
    <lineage>
        <taxon>Bacteria</taxon>
        <taxon>Pseudomonadati</taxon>
        <taxon>Pseudomonadota</taxon>
        <taxon>Betaproteobacteria</taxon>
        <taxon>Burkholderiales</taxon>
        <taxon>Oxalobacteraceae</taxon>
        <taxon>Telluria group</taxon>
        <taxon>Massilia</taxon>
    </lineage>
</organism>
<gene>
    <name evidence="4" type="ORF">GM658_09305</name>
</gene>
<dbReference type="AlphaFoldDB" id="A0A6L6QFB5"/>
<evidence type="ECO:0000313" key="5">
    <source>
        <dbReference type="Proteomes" id="UP000472320"/>
    </source>
</evidence>
<comment type="subcellular location">
    <subcellularLocation>
        <location evidence="2">Cell membrane</location>
        <topology evidence="2">Lipid-anchor</topology>
    </subcellularLocation>
</comment>
<evidence type="ECO:0000256" key="1">
    <source>
        <dbReference type="ARBA" id="ARBA00007613"/>
    </source>
</evidence>
<sequence>MKRTAACAAAATLALAGCAARITPPPESQLVVPEGWRSIDATTAEPVSHHGVRPHGGTQALPEQKWWDAYGDQALSDLVARVLEHNTDVRLAQLRVAEFRARLAAADANRSPTLSATLTPVRTRTLAYNGVPYTTNLFAGEFQAAYEVDLWGRLAHASEAAAQSLAAERANAGAAQLSVAALAANGYLQLRGLDAALELARATVDLREQSRRLAQQQFETGYTSRLEWLQAQAEYEAAAEQVPQLQRQISDQENALSLLAGSTPGPVARGKTLDELSPPSIPVGLPSSVLQRRPDIARAAHNVAAAKAGLQATSEQLLPSFRLTATAGIQSTDFSNFLHDPTYLWRVGAGLAAPLWEGGRVQAQTDAAAAQRDQSLLAYEQTVRNALVEVENSLTALQRLREQLDKNDARRATAAETLRIARNRYRNGYASYLEELDAQRTLFNADVTRLQLRSRLLGASVDLYRALGGGWKED</sequence>
<dbReference type="GO" id="GO:0015562">
    <property type="term" value="F:efflux transmembrane transporter activity"/>
    <property type="evidence" value="ECO:0007669"/>
    <property type="project" value="InterPro"/>
</dbReference>
<dbReference type="Pfam" id="PF02321">
    <property type="entry name" value="OEP"/>
    <property type="match status" value="2"/>
</dbReference>
<comment type="similarity">
    <text evidence="1 2">Belongs to the outer membrane factor (OMF) (TC 1.B.17) family.</text>
</comment>
<dbReference type="Gene3D" id="1.20.1600.10">
    <property type="entry name" value="Outer membrane efflux proteins (OEP)"/>
    <property type="match status" value="1"/>
</dbReference>
<keyword evidence="2" id="KW-0812">Transmembrane</keyword>
<keyword evidence="2" id="KW-1134">Transmembrane beta strand</keyword>
<name>A0A6L6QFB5_9BURK</name>
<keyword evidence="5" id="KW-1185">Reference proteome</keyword>
<dbReference type="InterPro" id="IPR003423">
    <property type="entry name" value="OMP_efflux"/>
</dbReference>
<dbReference type="SUPFAM" id="SSF56954">
    <property type="entry name" value="Outer membrane efflux proteins (OEP)"/>
    <property type="match status" value="1"/>
</dbReference>
<evidence type="ECO:0000256" key="3">
    <source>
        <dbReference type="SAM" id="Coils"/>
    </source>
</evidence>
<dbReference type="PROSITE" id="PS51257">
    <property type="entry name" value="PROKAR_LIPOPROTEIN"/>
    <property type="match status" value="1"/>
</dbReference>
<dbReference type="InterPro" id="IPR010131">
    <property type="entry name" value="MdtP/NodT-like"/>
</dbReference>
<keyword evidence="2" id="KW-0449">Lipoprotein</keyword>
<dbReference type="EMBL" id="WNKX01000006">
    <property type="protein sequence ID" value="MTW10800.1"/>
    <property type="molecule type" value="Genomic_DNA"/>
</dbReference>
<keyword evidence="2" id="KW-0472">Membrane</keyword>
<feature type="coiled-coil region" evidence="3">
    <location>
        <begin position="383"/>
        <end position="417"/>
    </location>
</feature>
<proteinExistence type="inferred from homology"/>